<dbReference type="EMBL" id="SLWV01000006">
    <property type="protein sequence ID" value="TCO77474.1"/>
    <property type="molecule type" value="Genomic_DNA"/>
</dbReference>
<dbReference type="GO" id="GO:0015749">
    <property type="term" value="P:monosaccharide transmembrane transport"/>
    <property type="evidence" value="ECO:0007669"/>
    <property type="project" value="UniProtKB-ARBA"/>
</dbReference>
<dbReference type="RefSeq" id="WP_132244023.1">
    <property type="nucleotide sequence ID" value="NZ_SLWV01000006.1"/>
</dbReference>
<accession>A0A4R2KUC0</accession>
<dbReference type="OrthoDB" id="9771863at2"/>
<keyword evidence="6" id="KW-0677">Repeat</keyword>
<keyword evidence="9" id="KW-1278">Translocase</keyword>
<dbReference type="AlphaFoldDB" id="A0A4R2KUC0"/>
<protein>
    <submittedName>
        <fullName evidence="12">Ribose ABC transporter ATP-binding protein</fullName>
    </submittedName>
</protein>
<dbReference type="InterPro" id="IPR003593">
    <property type="entry name" value="AAA+_ATPase"/>
</dbReference>
<dbReference type="Pfam" id="PF00005">
    <property type="entry name" value="ABC_tran"/>
    <property type="match status" value="2"/>
</dbReference>
<evidence type="ECO:0000256" key="6">
    <source>
        <dbReference type="ARBA" id="ARBA00022737"/>
    </source>
</evidence>
<sequence>MKQPIFEMKAITKEFPGVKALDHVDFKIHKGRVMALLGENGAGKSTLMKILSGVYQKDDGEIIYEGKKVDIKGPKDAQEEGISIIHQELNLIPHLTIGENIFLGREPVNAFKKIDWTKLYKDSEVLLKKLKVDKSPKELVASLSIGEQQMVEIAKALSLNAKIIIMDEPTDALTKKETESLFHVIHELRAQQKSIVYISHRLEEIFQVCDDVTVLRDGKFIGEAQVKTLNEDQLIEMMVGRKLTEQFPSVVVEKGDVALEVKNLSNEYVKDISFLLRKGEILGISGLMGSGRTELAKSIYGALRKDSGKVYIDGKEVNIKSTQNALKEGIAYVSEDRKGQGLILGLSVKENMSISSLKDFESPIFKINRTKEKKAVKNYIAQMAIKTPTERQKIKNLSGGNQQKVSIAKGLMTNPKILILDEPTRGVDVGAKKEIYDLINKFKQTGMSIIMISSEMPEILGMSDRILVMHQGRITGELDRTDASQEKIMKCAVGIKEVSYKDE</sequence>
<comment type="caution">
    <text evidence="12">The sequence shown here is derived from an EMBL/GenBank/DDBJ whole genome shotgun (WGS) entry which is preliminary data.</text>
</comment>
<dbReference type="GO" id="GO:0005886">
    <property type="term" value="C:plasma membrane"/>
    <property type="evidence" value="ECO:0007669"/>
    <property type="project" value="UniProtKB-SubCell"/>
</dbReference>
<evidence type="ECO:0000256" key="9">
    <source>
        <dbReference type="ARBA" id="ARBA00022967"/>
    </source>
</evidence>
<gene>
    <name evidence="12" type="ORF">EV214_106119</name>
</gene>
<name>A0A4R2KUC0_9FIRM</name>
<evidence type="ECO:0000256" key="5">
    <source>
        <dbReference type="ARBA" id="ARBA00022597"/>
    </source>
</evidence>
<dbReference type="PANTHER" id="PTHR43790:SF3">
    <property type="entry name" value="D-ALLOSE IMPORT ATP-BINDING PROTEIN ALSA-RELATED"/>
    <property type="match status" value="1"/>
</dbReference>
<keyword evidence="4" id="KW-1003">Cell membrane</keyword>
<keyword evidence="13" id="KW-1185">Reference proteome</keyword>
<keyword evidence="3" id="KW-0813">Transport</keyword>
<dbReference type="PROSITE" id="PS00211">
    <property type="entry name" value="ABC_TRANSPORTER_1"/>
    <property type="match status" value="1"/>
</dbReference>
<dbReference type="CDD" id="cd03216">
    <property type="entry name" value="ABC_Carb_Monos_I"/>
    <property type="match status" value="1"/>
</dbReference>
<keyword evidence="7" id="KW-0547">Nucleotide-binding</keyword>
<dbReference type="FunFam" id="3.40.50.300:FF:000126">
    <property type="entry name" value="Galactose/methyl galactoside import ATP-binding protein MglA"/>
    <property type="match status" value="1"/>
</dbReference>
<evidence type="ECO:0000313" key="13">
    <source>
        <dbReference type="Proteomes" id="UP000294919"/>
    </source>
</evidence>
<dbReference type="InterPro" id="IPR027417">
    <property type="entry name" value="P-loop_NTPase"/>
</dbReference>
<dbReference type="InterPro" id="IPR050107">
    <property type="entry name" value="ABC_carbohydrate_import_ATPase"/>
</dbReference>
<evidence type="ECO:0000256" key="8">
    <source>
        <dbReference type="ARBA" id="ARBA00022840"/>
    </source>
</evidence>
<evidence type="ECO:0000256" key="1">
    <source>
        <dbReference type="ARBA" id="ARBA00004202"/>
    </source>
</evidence>
<evidence type="ECO:0000259" key="11">
    <source>
        <dbReference type="PROSITE" id="PS50893"/>
    </source>
</evidence>
<evidence type="ECO:0000256" key="2">
    <source>
        <dbReference type="ARBA" id="ARBA00004533"/>
    </source>
</evidence>
<feature type="domain" description="ABC transporter" evidence="11">
    <location>
        <begin position="6"/>
        <end position="242"/>
    </location>
</feature>
<keyword evidence="5" id="KW-0762">Sugar transport</keyword>
<keyword evidence="10" id="KW-0472">Membrane</keyword>
<dbReference type="GO" id="GO:0005524">
    <property type="term" value="F:ATP binding"/>
    <property type="evidence" value="ECO:0007669"/>
    <property type="project" value="UniProtKB-KW"/>
</dbReference>
<dbReference type="InterPro" id="IPR003439">
    <property type="entry name" value="ABC_transporter-like_ATP-bd"/>
</dbReference>
<evidence type="ECO:0000256" key="10">
    <source>
        <dbReference type="ARBA" id="ARBA00023136"/>
    </source>
</evidence>
<dbReference type="Proteomes" id="UP000294919">
    <property type="component" value="Unassembled WGS sequence"/>
</dbReference>
<dbReference type="PANTHER" id="PTHR43790">
    <property type="entry name" value="CARBOHYDRATE TRANSPORT ATP-BINDING PROTEIN MG119-RELATED"/>
    <property type="match status" value="1"/>
</dbReference>
<evidence type="ECO:0000256" key="4">
    <source>
        <dbReference type="ARBA" id="ARBA00022475"/>
    </source>
</evidence>
<comment type="subcellular location">
    <subcellularLocation>
        <location evidence="2">Cell inner membrane</location>
    </subcellularLocation>
    <subcellularLocation>
        <location evidence="1">Cell membrane</location>
        <topology evidence="1">Peripheral membrane protein</topology>
    </subcellularLocation>
</comment>
<organism evidence="12 13">
    <name type="scientific">Marinisporobacter balticus</name>
    <dbReference type="NCBI Taxonomy" id="2018667"/>
    <lineage>
        <taxon>Bacteria</taxon>
        <taxon>Bacillati</taxon>
        <taxon>Bacillota</taxon>
        <taxon>Clostridia</taxon>
        <taxon>Peptostreptococcales</taxon>
        <taxon>Thermotaleaceae</taxon>
        <taxon>Marinisporobacter</taxon>
    </lineage>
</organism>
<dbReference type="SUPFAM" id="SSF52540">
    <property type="entry name" value="P-loop containing nucleoside triphosphate hydrolases"/>
    <property type="match status" value="2"/>
</dbReference>
<dbReference type="GO" id="GO:0016887">
    <property type="term" value="F:ATP hydrolysis activity"/>
    <property type="evidence" value="ECO:0007669"/>
    <property type="project" value="InterPro"/>
</dbReference>
<reference evidence="12 13" key="1">
    <citation type="submission" date="2019-03" db="EMBL/GenBank/DDBJ databases">
        <title>Genomic Encyclopedia of Type Strains, Phase IV (KMG-IV): sequencing the most valuable type-strain genomes for metagenomic binning, comparative biology and taxonomic classification.</title>
        <authorList>
            <person name="Goeker M."/>
        </authorList>
    </citation>
    <scope>NUCLEOTIDE SEQUENCE [LARGE SCALE GENOMIC DNA]</scope>
    <source>
        <strain evidence="12 13">DSM 102940</strain>
    </source>
</reference>
<evidence type="ECO:0000313" key="12">
    <source>
        <dbReference type="EMBL" id="TCO77474.1"/>
    </source>
</evidence>
<evidence type="ECO:0000256" key="7">
    <source>
        <dbReference type="ARBA" id="ARBA00022741"/>
    </source>
</evidence>
<keyword evidence="8 12" id="KW-0067">ATP-binding</keyword>
<dbReference type="CDD" id="cd03215">
    <property type="entry name" value="ABC_Carb_Monos_II"/>
    <property type="match status" value="1"/>
</dbReference>
<evidence type="ECO:0000256" key="3">
    <source>
        <dbReference type="ARBA" id="ARBA00022448"/>
    </source>
</evidence>
<dbReference type="SMART" id="SM00382">
    <property type="entry name" value="AAA"/>
    <property type="match status" value="2"/>
</dbReference>
<feature type="domain" description="ABC transporter" evidence="11">
    <location>
        <begin position="252"/>
        <end position="496"/>
    </location>
</feature>
<dbReference type="FunFam" id="3.40.50.300:FF:000127">
    <property type="entry name" value="Ribose import ATP-binding protein RbsA"/>
    <property type="match status" value="1"/>
</dbReference>
<dbReference type="Gene3D" id="3.40.50.300">
    <property type="entry name" value="P-loop containing nucleotide triphosphate hydrolases"/>
    <property type="match status" value="2"/>
</dbReference>
<dbReference type="PROSITE" id="PS50893">
    <property type="entry name" value="ABC_TRANSPORTER_2"/>
    <property type="match status" value="2"/>
</dbReference>
<dbReference type="NCBIfam" id="NF008030">
    <property type="entry name" value="PRK10762.1"/>
    <property type="match status" value="1"/>
</dbReference>
<dbReference type="InterPro" id="IPR017871">
    <property type="entry name" value="ABC_transporter-like_CS"/>
</dbReference>
<proteinExistence type="predicted"/>